<evidence type="ECO:0000259" key="13">
    <source>
        <dbReference type="PROSITE" id="PS50109"/>
    </source>
</evidence>
<evidence type="ECO:0000313" key="16">
    <source>
        <dbReference type="Proteomes" id="UP001257739"/>
    </source>
</evidence>
<keyword evidence="8 12" id="KW-1133">Transmembrane helix</keyword>
<dbReference type="CDD" id="cd00075">
    <property type="entry name" value="HATPase"/>
    <property type="match status" value="1"/>
</dbReference>
<dbReference type="PANTHER" id="PTHR45436">
    <property type="entry name" value="SENSOR HISTIDINE KINASE YKOH"/>
    <property type="match status" value="1"/>
</dbReference>
<dbReference type="Pfam" id="PF00512">
    <property type="entry name" value="HisKA"/>
    <property type="match status" value="1"/>
</dbReference>
<dbReference type="EC" id="2.7.13.3" evidence="3"/>
<evidence type="ECO:0000256" key="6">
    <source>
        <dbReference type="ARBA" id="ARBA00022692"/>
    </source>
</evidence>
<evidence type="ECO:0000259" key="14">
    <source>
        <dbReference type="PROSITE" id="PS50885"/>
    </source>
</evidence>
<feature type="domain" description="Histidine kinase" evidence="13">
    <location>
        <begin position="270"/>
        <end position="481"/>
    </location>
</feature>
<dbReference type="PROSITE" id="PS50109">
    <property type="entry name" value="HIS_KIN"/>
    <property type="match status" value="1"/>
</dbReference>
<comment type="caution">
    <text evidence="15">The sequence shown here is derived from an EMBL/GenBank/DDBJ whole genome shotgun (WGS) entry which is preliminary data.</text>
</comment>
<dbReference type="SMART" id="SM00387">
    <property type="entry name" value="HATPase_c"/>
    <property type="match status" value="1"/>
</dbReference>
<feature type="domain" description="HAMP" evidence="14">
    <location>
        <begin position="193"/>
        <end position="255"/>
    </location>
</feature>
<dbReference type="InterPro" id="IPR003594">
    <property type="entry name" value="HATPase_dom"/>
</dbReference>
<keyword evidence="6 12" id="KW-0812">Transmembrane</keyword>
<protein>
    <recommendedName>
        <fullName evidence="3">histidine kinase</fullName>
        <ecNumber evidence="3">2.7.13.3</ecNumber>
    </recommendedName>
</protein>
<dbReference type="SUPFAM" id="SSF47384">
    <property type="entry name" value="Homodimeric domain of signal transducing histidine kinase"/>
    <property type="match status" value="1"/>
</dbReference>
<keyword evidence="9" id="KW-0902">Two-component regulatory system</keyword>
<reference evidence="15 16" key="1">
    <citation type="submission" date="2023-07" db="EMBL/GenBank/DDBJ databases">
        <title>Sorghum-associated microbial communities from plants grown in Nebraska, USA.</title>
        <authorList>
            <person name="Schachtman D."/>
        </authorList>
    </citation>
    <scope>NUCLEOTIDE SEQUENCE [LARGE SCALE GENOMIC DNA]</scope>
    <source>
        <strain evidence="15 16">BE248</strain>
    </source>
</reference>
<evidence type="ECO:0000256" key="3">
    <source>
        <dbReference type="ARBA" id="ARBA00012438"/>
    </source>
</evidence>
<dbReference type="InterPro" id="IPR004358">
    <property type="entry name" value="Sig_transdc_His_kin-like_C"/>
</dbReference>
<evidence type="ECO:0000256" key="7">
    <source>
        <dbReference type="ARBA" id="ARBA00022777"/>
    </source>
</evidence>
<dbReference type="InterPro" id="IPR003660">
    <property type="entry name" value="HAMP_dom"/>
</dbReference>
<dbReference type="GO" id="GO:0004673">
    <property type="term" value="F:protein histidine kinase activity"/>
    <property type="evidence" value="ECO:0007669"/>
    <property type="project" value="UniProtKB-EC"/>
</dbReference>
<evidence type="ECO:0000256" key="11">
    <source>
        <dbReference type="SAM" id="MobiDB-lite"/>
    </source>
</evidence>
<proteinExistence type="predicted"/>
<evidence type="ECO:0000256" key="10">
    <source>
        <dbReference type="ARBA" id="ARBA00023136"/>
    </source>
</evidence>
<feature type="transmembrane region" description="Helical" evidence="12">
    <location>
        <begin position="169"/>
        <end position="192"/>
    </location>
</feature>
<evidence type="ECO:0000256" key="2">
    <source>
        <dbReference type="ARBA" id="ARBA00004236"/>
    </source>
</evidence>
<dbReference type="Pfam" id="PF02518">
    <property type="entry name" value="HATPase_c"/>
    <property type="match status" value="1"/>
</dbReference>
<dbReference type="RefSeq" id="WP_309971508.1">
    <property type="nucleotide sequence ID" value="NZ_JAVDWH010000001.1"/>
</dbReference>
<feature type="region of interest" description="Disordered" evidence="11">
    <location>
        <begin position="61"/>
        <end position="85"/>
    </location>
</feature>
<dbReference type="Gene3D" id="3.30.565.10">
    <property type="entry name" value="Histidine kinase-like ATPase, C-terminal domain"/>
    <property type="match status" value="1"/>
</dbReference>
<keyword evidence="10 12" id="KW-0472">Membrane</keyword>
<dbReference type="InterPro" id="IPR005467">
    <property type="entry name" value="His_kinase_dom"/>
</dbReference>
<evidence type="ECO:0000256" key="8">
    <source>
        <dbReference type="ARBA" id="ARBA00022989"/>
    </source>
</evidence>
<evidence type="ECO:0000313" key="15">
    <source>
        <dbReference type="EMBL" id="MDR7087607.1"/>
    </source>
</evidence>
<evidence type="ECO:0000256" key="5">
    <source>
        <dbReference type="ARBA" id="ARBA00022679"/>
    </source>
</evidence>
<dbReference type="InterPro" id="IPR050428">
    <property type="entry name" value="TCS_sensor_his_kinase"/>
</dbReference>
<evidence type="ECO:0000256" key="9">
    <source>
        <dbReference type="ARBA" id="ARBA00023012"/>
    </source>
</evidence>
<keyword evidence="5 15" id="KW-0808">Transferase</keyword>
<dbReference type="InterPro" id="IPR036097">
    <property type="entry name" value="HisK_dim/P_sf"/>
</dbReference>
<accession>A0ABU1UR17</accession>
<organism evidence="15 16">
    <name type="scientific">Aeromicrobium panaciterrae</name>
    <dbReference type="NCBI Taxonomy" id="363861"/>
    <lineage>
        <taxon>Bacteria</taxon>
        <taxon>Bacillati</taxon>
        <taxon>Actinomycetota</taxon>
        <taxon>Actinomycetes</taxon>
        <taxon>Propionibacteriales</taxon>
        <taxon>Nocardioidaceae</taxon>
        <taxon>Aeromicrobium</taxon>
    </lineage>
</organism>
<dbReference type="Proteomes" id="UP001257739">
    <property type="component" value="Unassembled WGS sequence"/>
</dbReference>
<keyword evidence="7 15" id="KW-0418">Kinase</keyword>
<dbReference type="PROSITE" id="PS50885">
    <property type="entry name" value="HAMP"/>
    <property type="match status" value="1"/>
</dbReference>
<dbReference type="SMART" id="SM00388">
    <property type="entry name" value="HisKA"/>
    <property type="match status" value="1"/>
</dbReference>
<comment type="subcellular location">
    <subcellularLocation>
        <location evidence="2">Cell membrane</location>
    </subcellularLocation>
</comment>
<sequence length="481" mass="51247">MFPTSLTSRLIVTTVALVAVISLLVAAVATIVMRAYLINQLDSQVTGALNRGGMVVQGQVRLDTNGQPPGGQTNGPTPPDPRGTRVGSITAVFDTNVGLGTTITASGDLKELTDTQLDALDDLTPNRKPVTLTVSGLGSYRVAAEETPSGRVLVQGIPTKDVDDTIRTLIWWEAGLGMLGVLLAAIAGRILVGRQLEPLRKVATTANEVSAMPLSTGAVGTTVRVPAELTDPTTEVGQVGEALNKLLEHMEHALDARHESEQQARTFLADASHELRTPLSTIKGYAELSRRTGRADPDEILAKVESEAGRMSSLVEDMLLLARLDAGRELERHDVDLTRLVVEAVNDARVVDPKRKWTFDVPDEPIIVSGDEQRLHQAVTNLLTNASRHTPPKTVVTVRMRVEAAEVVIEIHDNGPGIAPDLLPTLFDRFTRGDSSRTRASGGAGLGMSLVEAIMHGHGGTASVTSEPGNTTFALRMPISA</sequence>
<dbReference type="Gene3D" id="6.10.340.10">
    <property type="match status" value="1"/>
</dbReference>
<name>A0ABU1UR17_9ACTN</name>
<dbReference type="SUPFAM" id="SSF55874">
    <property type="entry name" value="ATPase domain of HSP90 chaperone/DNA topoisomerase II/histidine kinase"/>
    <property type="match status" value="1"/>
</dbReference>
<keyword evidence="4" id="KW-0597">Phosphoprotein</keyword>
<dbReference type="PANTHER" id="PTHR45436:SF5">
    <property type="entry name" value="SENSOR HISTIDINE KINASE TRCS"/>
    <property type="match status" value="1"/>
</dbReference>
<dbReference type="PRINTS" id="PR00344">
    <property type="entry name" value="BCTRLSENSOR"/>
</dbReference>
<evidence type="ECO:0000256" key="12">
    <source>
        <dbReference type="SAM" id="Phobius"/>
    </source>
</evidence>
<dbReference type="InterPro" id="IPR003661">
    <property type="entry name" value="HisK_dim/P_dom"/>
</dbReference>
<evidence type="ECO:0000256" key="4">
    <source>
        <dbReference type="ARBA" id="ARBA00022553"/>
    </source>
</evidence>
<dbReference type="EMBL" id="JAVDWH010000001">
    <property type="protein sequence ID" value="MDR7087607.1"/>
    <property type="molecule type" value="Genomic_DNA"/>
</dbReference>
<comment type="catalytic activity">
    <reaction evidence="1">
        <text>ATP + protein L-histidine = ADP + protein N-phospho-L-histidine.</text>
        <dbReference type="EC" id="2.7.13.3"/>
    </reaction>
</comment>
<dbReference type="InterPro" id="IPR036890">
    <property type="entry name" value="HATPase_C_sf"/>
</dbReference>
<evidence type="ECO:0000256" key="1">
    <source>
        <dbReference type="ARBA" id="ARBA00000085"/>
    </source>
</evidence>
<keyword evidence="16" id="KW-1185">Reference proteome</keyword>
<dbReference type="CDD" id="cd00082">
    <property type="entry name" value="HisKA"/>
    <property type="match status" value="1"/>
</dbReference>
<dbReference type="Gene3D" id="1.10.287.130">
    <property type="match status" value="1"/>
</dbReference>
<gene>
    <name evidence="15" type="ORF">J2X11_002446</name>
</gene>
<dbReference type="SMART" id="SM00304">
    <property type="entry name" value="HAMP"/>
    <property type="match status" value="1"/>
</dbReference>